<dbReference type="EMBL" id="QRAP01000018">
    <property type="protein sequence ID" value="RDK83298.1"/>
    <property type="molecule type" value="Genomic_DNA"/>
</dbReference>
<protein>
    <submittedName>
        <fullName evidence="1">Uncharacterized protein DUF4762</fullName>
    </submittedName>
</protein>
<evidence type="ECO:0000313" key="1">
    <source>
        <dbReference type="EMBL" id="RDK83298.1"/>
    </source>
</evidence>
<name>A0A370Q4K1_9GAMM</name>
<reference evidence="1 2" key="1">
    <citation type="submission" date="2018-07" db="EMBL/GenBank/DDBJ databases">
        <title>Genomic Encyclopedia of Type Strains, Phase IV (KMG-IV): sequencing the most valuable type-strain genomes for metagenomic binning, comparative biology and taxonomic classification.</title>
        <authorList>
            <person name="Goeker M."/>
        </authorList>
    </citation>
    <scope>NUCLEOTIDE SEQUENCE [LARGE SCALE GENOMIC DNA]</scope>
    <source>
        <strain evidence="1 2">DSM 103736</strain>
    </source>
</reference>
<dbReference type="RefSeq" id="WP_162844445.1">
    <property type="nucleotide sequence ID" value="NZ_QRAP01000018.1"/>
</dbReference>
<dbReference type="AlphaFoldDB" id="A0A370Q4K1"/>
<comment type="caution">
    <text evidence="1">The sequence shown here is derived from an EMBL/GenBank/DDBJ whole genome shotgun (WGS) entry which is preliminary data.</text>
</comment>
<keyword evidence="2" id="KW-1185">Reference proteome</keyword>
<organism evidence="1 2">
    <name type="scientific">Enterobacillus tribolii</name>
    <dbReference type="NCBI Taxonomy" id="1487935"/>
    <lineage>
        <taxon>Bacteria</taxon>
        <taxon>Pseudomonadati</taxon>
        <taxon>Pseudomonadota</taxon>
        <taxon>Gammaproteobacteria</taxon>
        <taxon>Enterobacterales</taxon>
        <taxon>Hafniaceae</taxon>
        <taxon>Enterobacillus</taxon>
    </lineage>
</organism>
<evidence type="ECO:0000313" key="2">
    <source>
        <dbReference type="Proteomes" id="UP000254848"/>
    </source>
</evidence>
<gene>
    <name evidence="1" type="ORF">C8D90_11820</name>
</gene>
<dbReference type="Proteomes" id="UP000254848">
    <property type="component" value="Unassembled WGS sequence"/>
</dbReference>
<proteinExistence type="predicted"/>
<sequence length="69" mass="7518">MKKIAMKKAETIVGGALRQICETNYQAEMVNDKSVCYQTTTCSDKFGLSDATVSVKRQVASSYCDTAAQ</sequence>
<accession>A0A370Q4K1</accession>